<dbReference type="PANTHER" id="PTHR38588">
    <property type="entry name" value="BLL0334 PROTEIN"/>
    <property type="match status" value="1"/>
</dbReference>
<protein>
    <submittedName>
        <fullName evidence="2">Carbon monoxide dehydrogenase</fullName>
    </submittedName>
</protein>
<dbReference type="SUPFAM" id="SSF55961">
    <property type="entry name" value="Bet v1-like"/>
    <property type="match status" value="1"/>
</dbReference>
<dbReference type="Gene3D" id="3.30.530.20">
    <property type="match status" value="1"/>
</dbReference>
<gene>
    <name evidence="2" type="ORF">E1262_07125</name>
</gene>
<dbReference type="CDD" id="cd05018">
    <property type="entry name" value="CoxG"/>
    <property type="match status" value="1"/>
</dbReference>
<accession>A0A4R5AK49</accession>
<dbReference type="InterPro" id="IPR023393">
    <property type="entry name" value="START-like_dom_sf"/>
</dbReference>
<keyword evidence="1" id="KW-0812">Transmembrane</keyword>
<dbReference type="EMBL" id="SMLB01000006">
    <property type="protein sequence ID" value="TDD71364.1"/>
    <property type="molecule type" value="Genomic_DNA"/>
</dbReference>
<sequence>MKVTGTAVLHAPRDEVWKALNDPAVLVRTIPGCHRLEEAGPDRYKMTVTAGVGSIKGTYAGDVALHDQQEPASFVMTASGAGAPGTVSADVRVRLTEDGSGTTRLDYDADAIVGGMIGGVGQRMLAGVAKKTAGEFFAAVDDVLTGAAAAPAAAVPERAAGSSAEPQVPVASAPGVYEAPLPARVSAAAPADFMRGVLVGAAVALAGVALGGWLAGRSRPR</sequence>
<proteinExistence type="predicted"/>
<dbReference type="OrthoDB" id="9787428at2"/>
<keyword evidence="3" id="KW-1185">Reference proteome</keyword>
<dbReference type="PANTHER" id="PTHR38588:SF1">
    <property type="entry name" value="BLL0334 PROTEIN"/>
    <property type="match status" value="1"/>
</dbReference>
<evidence type="ECO:0000256" key="1">
    <source>
        <dbReference type="SAM" id="Phobius"/>
    </source>
</evidence>
<dbReference type="Pfam" id="PF06240">
    <property type="entry name" value="COXG"/>
    <property type="match status" value="1"/>
</dbReference>
<keyword evidence="1" id="KW-0472">Membrane</keyword>
<evidence type="ECO:0000313" key="3">
    <source>
        <dbReference type="Proteomes" id="UP000295217"/>
    </source>
</evidence>
<dbReference type="AlphaFoldDB" id="A0A4R5AK49"/>
<dbReference type="Proteomes" id="UP000295217">
    <property type="component" value="Unassembled WGS sequence"/>
</dbReference>
<name>A0A4R5AK49_9ACTN</name>
<dbReference type="RefSeq" id="WP_132102428.1">
    <property type="nucleotide sequence ID" value="NZ_SMLB01000006.1"/>
</dbReference>
<feature type="transmembrane region" description="Helical" evidence="1">
    <location>
        <begin position="193"/>
        <end position="215"/>
    </location>
</feature>
<organism evidence="2 3">
    <name type="scientific">Jiangella aurantiaca</name>
    <dbReference type="NCBI Taxonomy" id="2530373"/>
    <lineage>
        <taxon>Bacteria</taxon>
        <taxon>Bacillati</taxon>
        <taxon>Actinomycetota</taxon>
        <taxon>Actinomycetes</taxon>
        <taxon>Jiangellales</taxon>
        <taxon>Jiangellaceae</taxon>
        <taxon>Jiangella</taxon>
    </lineage>
</organism>
<comment type="caution">
    <text evidence="2">The sequence shown here is derived from an EMBL/GenBank/DDBJ whole genome shotgun (WGS) entry which is preliminary data.</text>
</comment>
<dbReference type="InterPro" id="IPR010419">
    <property type="entry name" value="CO_DH_gsu"/>
</dbReference>
<evidence type="ECO:0000313" key="2">
    <source>
        <dbReference type="EMBL" id="TDD71364.1"/>
    </source>
</evidence>
<reference evidence="2 3" key="1">
    <citation type="submission" date="2019-02" db="EMBL/GenBank/DDBJ databases">
        <title>Draft genome sequences of novel Actinobacteria.</title>
        <authorList>
            <person name="Sahin N."/>
            <person name="Ay H."/>
            <person name="Saygin H."/>
        </authorList>
    </citation>
    <scope>NUCLEOTIDE SEQUENCE [LARGE SCALE GENOMIC DNA]</scope>
    <source>
        <strain evidence="2 3">8K307</strain>
    </source>
</reference>
<keyword evidence="1" id="KW-1133">Transmembrane helix</keyword>